<feature type="domain" description="AMP-dependent synthetase/ligase" evidence="1">
    <location>
        <begin position="20"/>
        <end position="377"/>
    </location>
</feature>
<dbReference type="InterPro" id="IPR050237">
    <property type="entry name" value="ATP-dep_AMP-bd_enzyme"/>
</dbReference>
<evidence type="ECO:0000313" key="4">
    <source>
        <dbReference type="Proteomes" id="UP000806528"/>
    </source>
</evidence>
<name>A0ABR9P501_9ACTN</name>
<dbReference type="InterPro" id="IPR042099">
    <property type="entry name" value="ANL_N_sf"/>
</dbReference>
<keyword evidence="4" id="KW-1185">Reference proteome</keyword>
<evidence type="ECO:0000259" key="1">
    <source>
        <dbReference type="Pfam" id="PF00501"/>
    </source>
</evidence>
<dbReference type="InterPro" id="IPR045851">
    <property type="entry name" value="AMP-bd_C_sf"/>
</dbReference>
<dbReference type="InterPro" id="IPR000873">
    <property type="entry name" value="AMP-dep_synth/lig_dom"/>
</dbReference>
<organism evidence="3 4">
    <name type="scientific">Nocardiopsis coralli</name>
    <dbReference type="NCBI Taxonomy" id="2772213"/>
    <lineage>
        <taxon>Bacteria</taxon>
        <taxon>Bacillati</taxon>
        <taxon>Actinomycetota</taxon>
        <taxon>Actinomycetes</taxon>
        <taxon>Streptosporangiales</taxon>
        <taxon>Nocardiopsidaceae</taxon>
        <taxon>Nocardiopsis</taxon>
    </lineage>
</organism>
<dbReference type="PANTHER" id="PTHR43767">
    <property type="entry name" value="LONG-CHAIN-FATTY-ACID--COA LIGASE"/>
    <property type="match status" value="1"/>
</dbReference>
<dbReference type="EMBL" id="JADBGI010000007">
    <property type="protein sequence ID" value="MBE2998923.1"/>
    <property type="molecule type" value="Genomic_DNA"/>
</dbReference>
<evidence type="ECO:0000259" key="2">
    <source>
        <dbReference type="Pfam" id="PF13193"/>
    </source>
</evidence>
<dbReference type="InterPro" id="IPR025110">
    <property type="entry name" value="AMP-bd_C"/>
</dbReference>
<accession>A0ABR9P501</accession>
<dbReference type="PANTHER" id="PTHR43767:SF1">
    <property type="entry name" value="NONRIBOSOMAL PEPTIDE SYNTHASE PES1 (EUROFUNG)-RELATED"/>
    <property type="match status" value="1"/>
</dbReference>
<dbReference type="PROSITE" id="PS00455">
    <property type="entry name" value="AMP_BINDING"/>
    <property type="match status" value="1"/>
</dbReference>
<dbReference type="NCBIfam" id="NF006182">
    <property type="entry name" value="PRK08316.1"/>
    <property type="match status" value="1"/>
</dbReference>
<dbReference type="Pfam" id="PF00501">
    <property type="entry name" value="AMP-binding"/>
    <property type="match status" value="1"/>
</dbReference>
<dbReference type="InterPro" id="IPR020845">
    <property type="entry name" value="AMP-binding_CS"/>
</dbReference>
<gene>
    <name evidence="3" type="ORF">IDM40_09435</name>
</gene>
<dbReference type="Proteomes" id="UP000806528">
    <property type="component" value="Unassembled WGS sequence"/>
</dbReference>
<dbReference type="Pfam" id="PF13193">
    <property type="entry name" value="AMP-binding_C"/>
    <property type="match status" value="1"/>
</dbReference>
<feature type="domain" description="AMP-binding enzyme C-terminal" evidence="2">
    <location>
        <begin position="427"/>
        <end position="504"/>
    </location>
</feature>
<dbReference type="CDD" id="cd17631">
    <property type="entry name" value="FACL_FadD13-like"/>
    <property type="match status" value="1"/>
</dbReference>
<proteinExistence type="predicted"/>
<protein>
    <submittedName>
        <fullName evidence="3">AMP-binding protein</fullName>
    </submittedName>
</protein>
<sequence length="515" mass="55445">MSASMSSTAAITSSRVDDLLRRSAARTPQRTALVFADRTWTYAELDSAVTRTAARLLGEGAAHGDRVAAFGRNSDAYLIAFLACARAGLVHVPVNYALGGEELTYLLEQSGSTLVLTDPALRPAVEEVVGGTGVRLVLDLRDAEGSLLEGATDGPVPELDVQVAETDLVQLLYTSGTTSRPKGAMMTHRALVHEYVSCLVGLDLDPGDRPLHAMPLYHSAQMHVFLMPWLAVGATNTLVEAPDPADLLRRIENDRHGAFFAAPTLWVALANHAEFGDRDLTSMRKAYYGASIMPGPVLATLQEALPDLGFYNCFGQSEIGPLATVLRPEEHTDRPASAGRAALFVELRVVDSDGNDVAPGELGEVVYRSPQLCQGYWDKPEETDEAFRGGWFHSGDLVRADAEGYIEVVDRIKDVINTGGVLVASREIEDVLFAHPHVAEAAVVGAPDTRWIEAVTAYVVPAPGADPDTLPGVLTDHVKEHLAPFKVPKAVHLVEELPRNASGKILKRTLRDGQD</sequence>
<dbReference type="Gene3D" id="3.30.300.30">
    <property type="match status" value="1"/>
</dbReference>
<dbReference type="SUPFAM" id="SSF56801">
    <property type="entry name" value="Acetyl-CoA synthetase-like"/>
    <property type="match status" value="1"/>
</dbReference>
<reference evidence="3 4" key="1">
    <citation type="submission" date="2020-09" db="EMBL/GenBank/DDBJ databases">
        <title>Diversity and distribution of actinomycetes associated with coral in the coast of Hainan.</title>
        <authorList>
            <person name="Li F."/>
        </authorList>
    </citation>
    <scope>NUCLEOTIDE SEQUENCE [LARGE SCALE GENOMIC DNA]</scope>
    <source>
        <strain evidence="3 4">HNM0947</strain>
    </source>
</reference>
<evidence type="ECO:0000313" key="3">
    <source>
        <dbReference type="EMBL" id="MBE2998923.1"/>
    </source>
</evidence>
<dbReference type="Gene3D" id="3.40.50.12780">
    <property type="entry name" value="N-terminal domain of ligase-like"/>
    <property type="match status" value="1"/>
</dbReference>
<comment type="caution">
    <text evidence="3">The sequence shown here is derived from an EMBL/GenBank/DDBJ whole genome shotgun (WGS) entry which is preliminary data.</text>
</comment>